<evidence type="ECO:0000256" key="1">
    <source>
        <dbReference type="ARBA" id="ARBA00004141"/>
    </source>
</evidence>
<reference evidence="10" key="1">
    <citation type="journal article" date="2011" name="J. Bacteriol.">
        <title>Genome sequences of eight morphologically diverse alphaproteobacteria.</title>
        <authorList>
            <consortium name="US DOE Joint Genome Institute"/>
            <person name="Brown P.J."/>
            <person name="Kysela D.T."/>
            <person name="Buechlein A."/>
            <person name="Hemmerich C."/>
            <person name="Brun Y.V."/>
        </authorList>
    </citation>
    <scope>NUCLEOTIDE SEQUENCE [LARGE SCALE GENOMIC DNA]</scope>
    <source>
        <strain evidence="10">ATCC 51888 / DSM 1869 / NCIB 11706 / TK 0415</strain>
    </source>
</reference>
<dbReference type="Proteomes" id="UP000002033">
    <property type="component" value="Chromosome"/>
</dbReference>
<protein>
    <submittedName>
        <fullName evidence="9">Glycosyl transferase family 2</fullName>
    </submittedName>
</protein>
<organism evidence="9 10">
    <name type="scientific">Hyphomicrobium denitrificans (strain ATCC 51888 / DSM 1869 / NCIMB 11706 / TK 0415)</name>
    <dbReference type="NCBI Taxonomy" id="582899"/>
    <lineage>
        <taxon>Bacteria</taxon>
        <taxon>Pseudomonadati</taxon>
        <taxon>Pseudomonadota</taxon>
        <taxon>Alphaproteobacteria</taxon>
        <taxon>Hyphomicrobiales</taxon>
        <taxon>Hyphomicrobiaceae</taxon>
        <taxon>Hyphomicrobium</taxon>
    </lineage>
</organism>
<evidence type="ECO:0000256" key="4">
    <source>
        <dbReference type="ARBA" id="ARBA00022692"/>
    </source>
</evidence>
<evidence type="ECO:0000256" key="3">
    <source>
        <dbReference type="ARBA" id="ARBA00022679"/>
    </source>
</evidence>
<dbReference type="GO" id="GO:0005886">
    <property type="term" value="C:plasma membrane"/>
    <property type="evidence" value="ECO:0007669"/>
    <property type="project" value="TreeGrafter"/>
</dbReference>
<dbReference type="InterPro" id="IPR050321">
    <property type="entry name" value="Glycosyltr_2/OpgH_subfam"/>
</dbReference>
<dbReference type="STRING" id="582899.Hden_0496"/>
<keyword evidence="3 9" id="KW-0808">Transferase</keyword>
<keyword evidence="2" id="KW-0328">Glycosyltransferase</keyword>
<evidence type="ECO:0000256" key="7">
    <source>
        <dbReference type="SAM" id="Phobius"/>
    </source>
</evidence>
<evidence type="ECO:0000259" key="8">
    <source>
        <dbReference type="Pfam" id="PF07238"/>
    </source>
</evidence>
<evidence type="ECO:0000313" key="9">
    <source>
        <dbReference type="EMBL" id="ADJ22317.1"/>
    </source>
</evidence>
<feature type="transmembrane region" description="Helical" evidence="7">
    <location>
        <begin position="12"/>
        <end position="30"/>
    </location>
</feature>
<dbReference type="EMBL" id="CP002083">
    <property type="protein sequence ID" value="ADJ22317.1"/>
    <property type="molecule type" value="Genomic_DNA"/>
</dbReference>
<dbReference type="RefSeq" id="WP_013214536.1">
    <property type="nucleotide sequence ID" value="NC_014313.1"/>
</dbReference>
<dbReference type="Gene3D" id="2.40.10.220">
    <property type="entry name" value="predicted glycosyltransferase like domains"/>
    <property type="match status" value="1"/>
</dbReference>
<evidence type="ECO:0000256" key="5">
    <source>
        <dbReference type="ARBA" id="ARBA00022989"/>
    </source>
</evidence>
<dbReference type="eggNOG" id="COG1215">
    <property type="taxonomic scope" value="Bacteria"/>
</dbReference>
<proteinExistence type="predicted"/>
<dbReference type="InterPro" id="IPR009875">
    <property type="entry name" value="PilZ_domain"/>
</dbReference>
<feature type="transmembrane region" description="Helical" evidence="7">
    <location>
        <begin position="517"/>
        <end position="538"/>
    </location>
</feature>
<feature type="transmembrane region" description="Helical" evidence="7">
    <location>
        <begin position="37"/>
        <end position="58"/>
    </location>
</feature>
<dbReference type="PANTHER" id="PTHR43867:SF2">
    <property type="entry name" value="CELLULOSE SYNTHASE CATALYTIC SUBUNIT A [UDP-FORMING]"/>
    <property type="match status" value="1"/>
</dbReference>
<evidence type="ECO:0000256" key="2">
    <source>
        <dbReference type="ARBA" id="ARBA00022676"/>
    </source>
</evidence>
<evidence type="ECO:0000256" key="6">
    <source>
        <dbReference type="ARBA" id="ARBA00023136"/>
    </source>
</evidence>
<dbReference type="HOGENOM" id="CLU_011907_3_0_5"/>
<evidence type="ECO:0000313" key="10">
    <source>
        <dbReference type="Proteomes" id="UP000002033"/>
    </source>
</evidence>
<dbReference type="CAZy" id="GT2">
    <property type="family name" value="Glycosyltransferase Family 2"/>
</dbReference>
<dbReference type="Pfam" id="PF13641">
    <property type="entry name" value="Glyco_tranf_2_3"/>
    <property type="match status" value="1"/>
</dbReference>
<keyword evidence="10" id="KW-1185">Reference proteome</keyword>
<dbReference type="KEGG" id="hdn:Hden_0496"/>
<keyword evidence="6 7" id="KW-0472">Membrane</keyword>
<dbReference type="SUPFAM" id="SSF141371">
    <property type="entry name" value="PilZ domain-like"/>
    <property type="match status" value="1"/>
</dbReference>
<dbReference type="OrthoDB" id="9806824at2"/>
<accession>D8JS58</accession>
<dbReference type="AlphaFoldDB" id="D8JS58"/>
<comment type="subcellular location">
    <subcellularLocation>
        <location evidence="1">Membrane</location>
        <topology evidence="1">Multi-pass membrane protein</topology>
    </subcellularLocation>
</comment>
<dbReference type="GO" id="GO:0016758">
    <property type="term" value="F:hexosyltransferase activity"/>
    <property type="evidence" value="ECO:0007669"/>
    <property type="project" value="TreeGrafter"/>
</dbReference>
<feature type="domain" description="PilZ" evidence="8">
    <location>
        <begin position="542"/>
        <end position="630"/>
    </location>
</feature>
<dbReference type="SUPFAM" id="SSF53448">
    <property type="entry name" value="Nucleotide-diphospho-sugar transferases"/>
    <property type="match status" value="1"/>
</dbReference>
<dbReference type="Gene3D" id="3.90.550.10">
    <property type="entry name" value="Spore Coat Polysaccharide Biosynthesis Protein SpsA, Chain A"/>
    <property type="match status" value="1"/>
</dbReference>
<sequence length="656" mass="73461">MTYAAGMGYWDALAPAIVLLLIALAILPWVNRNNTTVRVIAITVCLFLGWRYMLWRIFETIPSPENPIDFLTGLTFTAVEAIAMLGATASQIFLTRTRNRTAEADANVKRLLAKPQVPKIDVLICTYNEGEDILDRTIIGALNINYPNFRIWVCDDGRRSWLKELCDRRGIGYLTRPDNAHAKAGNINAALKNLAALDEKPDFISILDADFIPLPDFLTRAVSLALDPDVGVVQTPQHFFNPDPIQSNLAVTKVWPDEQRFFFDIVMASKDAWNAAFCCGTSSVIRFDALQSIGGFPTDSVTEDYLVSLRLREKGFRTVYLNEILSLGLAPEGLAEYTTQRARWSLGFVQICRGHSGPLKWGNGLPFVDRIMLCETFLHWSATHLFRVLGIIVPALYLILDIQAVHANVIDAIWYLAPFIVVQSAIYVWLTEGRVLPLMTDLYQMLCASEVLKSVWSGLLRPNGQKFKVTAKGGDRSKQFIQWPLLRIFGALLFLTAFGIANAFIFDQSRPLAESSAIAFFWSWYNLVLLTLCCYVCTEQQQRRTGDRFDVRVPVKLTVNGEQRDYFASDLSVSGMHLIGDLPVPVGTPVKISFADISLEAHIRRTTQTGFGLQFEATDKAKMSVLRYIFSSPRGVTSGNIKPHLLARAVAARVFR</sequence>
<keyword evidence="5 7" id="KW-1133">Transmembrane helix</keyword>
<dbReference type="CDD" id="cd06421">
    <property type="entry name" value="CESA_CelA_like"/>
    <property type="match status" value="1"/>
</dbReference>
<dbReference type="PANTHER" id="PTHR43867">
    <property type="entry name" value="CELLULOSE SYNTHASE CATALYTIC SUBUNIT A [UDP-FORMING]"/>
    <property type="match status" value="1"/>
</dbReference>
<dbReference type="Pfam" id="PF07238">
    <property type="entry name" value="PilZ"/>
    <property type="match status" value="1"/>
</dbReference>
<feature type="transmembrane region" description="Helical" evidence="7">
    <location>
        <begin position="485"/>
        <end position="505"/>
    </location>
</feature>
<dbReference type="GO" id="GO:0035438">
    <property type="term" value="F:cyclic-di-GMP binding"/>
    <property type="evidence" value="ECO:0007669"/>
    <property type="project" value="InterPro"/>
</dbReference>
<feature type="transmembrane region" description="Helical" evidence="7">
    <location>
        <begin position="377"/>
        <end position="400"/>
    </location>
</feature>
<dbReference type="InterPro" id="IPR029044">
    <property type="entry name" value="Nucleotide-diphossugar_trans"/>
</dbReference>
<keyword evidence="4 7" id="KW-0812">Transmembrane</keyword>
<gene>
    <name evidence="9" type="ordered locus">Hden_0496</name>
</gene>
<name>D8JS58_HYPDA</name>
<feature type="transmembrane region" description="Helical" evidence="7">
    <location>
        <begin position="70"/>
        <end position="94"/>
    </location>
</feature>
<feature type="transmembrane region" description="Helical" evidence="7">
    <location>
        <begin position="412"/>
        <end position="430"/>
    </location>
</feature>